<evidence type="ECO:0000313" key="3">
    <source>
        <dbReference type="Proteomes" id="UP001569414"/>
    </source>
</evidence>
<keyword evidence="1" id="KW-0472">Membrane</keyword>
<feature type="transmembrane region" description="Helical" evidence="1">
    <location>
        <begin position="440"/>
        <end position="458"/>
    </location>
</feature>
<accession>A0ABV4NHM6</accession>
<feature type="transmembrane region" description="Helical" evidence="1">
    <location>
        <begin position="106"/>
        <end position="125"/>
    </location>
</feature>
<dbReference type="RefSeq" id="WP_371842198.1">
    <property type="nucleotide sequence ID" value="NZ_JBGMEL010000001.1"/>
</dbReference>
<feature type="transmembrane region" description="Helical" evidence="1">
    <location>
        <begin position="80"/>
        <end position="100"/>
    </location>
</feature>
<protein>
    <submittedName>
        <fullName evidence="2">Uncharacterized protein</fullName>
    </submittedName>
</protein>
<dbReference type="Proteomes" id="UP001569414">
    <property type="component" value="Unassembled WGS sequence"/>
</dbReference>
<keyword evidence="1" id="KW-0812">Transmembrane</keyword>
<sequence>MHNSSQTLDTNQGKAAPSSTAWLAMISLFLGAACIQLVIMRCLNGKMAPQAFAAVLEQHIRTEEVPAALKSLAIFFTPHITILTYSLHFAILLAGVLLILRVLMTLGALLMFVSFIVLWGFTYMGENSWFFEFLSPALYALVLAVSICSFTPNIQKPSDQASSHPTPYHQRLLGSILAPDISFLSWCLWVIVASSVLFAIFLMSRNGGNHILLASLLSSITIAALAILSKFLDRYRMIFQTEQSNLLVGHWINLFTITIGVMLIFQVYEDSLLNWFTVEGYRGLVKSYVEYGNTPLWFRNALAWVAEHANIFMPIQRIFEVSAAICMVILVFRFPIVLLTTGLFAILSFTEFGVTNVWPPTPGKPPAWVFELLLTTLVSLTCGLYYFFDMLKHKSWRYCLLGSKIFDSISRFDKRLLFSLFFMLWIIALSTPPTSKESDILALHLTFLSIVPLFYILLHIDRFRIENK</sequence>
<keyword evidence="3" id="KW-1185">Reference proteome</keyword>
<feature type="transmembrane region" description="Helical" evidence="1">
    <location>
        <begin position="416"/>
        <end position="434"/>
    </location>
</feature>
<organism evidence="2 3">
    <name type="scientific">Microbulbifer echini</name>
    <dbReference type="NCBI Taxonomy" id="1529067"/>
    <lineage>
        <taxon>Bacteria</taxon>
        <taxon>Pseudomonadati</taxon>
        <taxon>Pseudomonadota</taxon>
        <taxon>Gammaproteobacteria</taxon>
        <taxon>Cellvibrionales</taxon>
        <taxon>Microbulbiferaceae</taxon>
        <taxon>Microbulbifer</taxon>
    </lineage>
</organism>
<feature type="transmembrane region" description="Helical" evidence="1">
    <location>
        <begin position="210"/>
        <end position="228"/>
    </location>
</feature>
<reference evidence="2 3" key="1">
    <citation type="submission" date="2024-08" db="EMBL/GenBank/DDBJ databases">
        <authorList>
            <person name="Ishaq N."/>
        </authorList>
    </citation>
    <scope>NUCLEOTIDE SEQUENCE [LARGE SCALE GENOMIC DNA]</scope>
    <source>
        <strain evidence="2 3">JCM 30400</strain>
    </source>
</reference>
<name>A0ABV4NHM6_9GAMM</name>
<gene>
    <name evidence="2" type="ORF">ACCI51_00360</name>
</gene>
<feature type="transmembrane region" description="Helical" evidence="1">
    <location>
        <begin position="367"/>
        <end position="388"/>
    </location>
</feature>
<proteinExistence type="predicted"/>
<feature type="transmembrane region" description="Helical" evidence="1">
    <location>
        <begin position="20"/>
        <end position="39"/>
    </location>
</feature>
<evidence type="ECO:0000256" key="1">
    <source>
        <dbReference type="SAM" id="Phobius"/>
    </source>
</evidence>
<keyword evidence="1" id="KW-1133">Transmembrane helix</keyword>
<feature type="transmembrane region" description="Helical" evidence="1">
    <location>
        <begin position="321"/>
        <end position="347"/>
    </location>
</feature>
<feature type="transmembrane region" description="Helical" evidence="1">
    <location>
        <begin position="248"/>
        <end position="268"/>
    </location>
</feature>
<comment type="caution">
    <text evidence="2">The sequence shown here is derived from an EMBL/GenBank/DDBJ whole genome shotgun (WGS) entry which is preliminary data.</text>
</comment>
<feature type="transmembrane region" description="Helical" evidence="1">
    <location>
        <begin position="183"/>
        <end position="203"/>
    </location>
</feature>
<feature type="transmembrane region" description="Helical" evidence="1">
    <location>
        <begin position="137"/>
        <end position="155"/>
    </location>
</feature>
<evidence type="ECO:0000313" key="2">
    <source>
        <dbReference type="EMBL" id="MFA0788979.1"/>
    </source>
</evidence>
<dbReference type="EMBL" id="JBGMEL010000001">
    <property type="protein sequence ID" value="MFA0788979.1"/>
    <property type="molecule type" value="Genomic_DNA"/>
</dbReference>